<keyword evidence="7" id="KW-0238">DNA-binding</keyword>
<dbReference type="GO" id="GO:0042575">
    <property type="term" value="C:DNA polymerase complex"/>
    <property type="evidence" value="ECO:0007669"/>
    <property type="project" value="UniProtKB-ARBA"/>
</dbReference>
<dbReference type="GO" id="GO:0003677">
    <property type="term" value="F:DNA binding"/>
    <property type="evidence" value="ECO:0007669"/>
    <property type="project" value="UniProtKB-KW"/>
</dbReference>
<dbReference type="Gene3D" id="3.30.420.10">
    <property type="entry name" value="Ribonuclease H-like superfamily/Ribonuclease H"/>
    <property type="match status" value="1"/>
</dbReference>
<dbReference type="PANTHER" id="PTHR33568">
    <property type="entry name" value="DNA POLYMERASE"/>
    <property type="match status" value="1"/>
</dbReference>
<protein>
    <recommendedName>
        <fullName evidence="2">DNA-directed DNA polymerase</fullName>
        <ecNumber evidence="2">2.7.7.7</ecNumber>
    </recommendedName>
</protein>
<dbReference type="InterPro" id="IPR036397">
    <property type="entry name" value="RNaseH_sf"/>
</dbReference>
<dbReference type="AlphaFoldDB" id="A0A914M5C9"/>
<evidence type="ECO:0000256" key="5">
    <source>
        <dbReference type="ARBA" id="ARBA00022705"/>
    </source>
</evidence>
<keyword evidence="3" id="KW-0808">Transferase</keyword>
<evidence type="ECO:0000313" key="11">
    <source>
        <dbReference type="WBParaSite" id="Minc3s01183g21490"/>
    </source>
</evidence>
<dbReference type="PANTHER" id="PTHR33568:SF3">
    <property type="entry name" value="DNA-DIRECTED DNA POLYMERASE"/>
    <property type="match status" value="1"/>
</dbReference>
<dbReference type="InterPro" id="IPR012337">
    <property type="entry name" value="RNaseH-like_sf"/>
</dbReference>
<dbReference type="InterPro" id="IPR043502">
    <property type="entry name" value="DNA/RNA_pol_sf"/>
</dbReference>
<keyword evidence="6" id="KW-0239">DNA-directed DNA polymerase</keyword>
<dbReference type="InterPro" id="IPR011335">
    <property type="entry name" value="Restrct_endonuc-II-like"/>
</dbReference>
<evidence type="ECO:0000256" key="8">
    <source>
        <dbReference type="ARBA" id="ARBA00049244"/>
    </source>
</evidence>
<feature type="domain" description="DNA-directed DNA polymerase family B mitochondria/virus" evidence="9">
    <location>
        <begin position="436"/>
        <end position="612"/>
    </location>
</feature>
<dbReference type="WBParaSite" id="Minc3s01183g21490">
    <property type="protein sequence ID" value="Minc3s01183g21490"/>
    <property type="gene ID" value="Minc3s01183g21490"/>
</dbReference>
<dbReference type="GO" id="GO:0006260">
    <property type="term" value="P:DNA replication"/>
    <property type="evidence" value="ECO:0007669"/>
    <property type="project" value="UniProtKB-KW"/>
</dbReference>
<evidence type="ECO:0000256" key="4">
    <source>
        <dbReference type="ARBA" id="ARBA00022695"/>
    </source>
</evidence>
<keyword evidence="5" id="KW-0235">DNA replication</keyword>
<evidence type="ECO:0000259" key="9">
    <source>
        <dbReference type="Pfam" id="PF03175"/>
    </source>
</evidence>
<sequence length="1162" mass="134180">MEPDQLGCIISSQHLDSDVWIPVREITSNTIDSILNQFLKVAQSRKQDKGMLWGAPFLVSVTTIQRKGLIPRTMHGSGRIQKIRHKINDNALIKIRNTDAYCLFYALMVTFVHAVFCWPRWKFYNYLHSRRGMKKLLEQDTLNLMETVGAPFDQDSYDAEEWVPRVVDLWNTSNKGWFKVYIFEELGEYKPIYKYGPDNFDTPIILFYNKEHFDGVRRASDLFGQPYCLSCEKIFSHQKQHDISCKARCPNCSRVGPGFPCKSLNDFCKYCNGCGKDFRNENCYNHHITSNFCSSSKKCEKCGGIWNVNYNNRNGRTGHICFERYCTTCGSYHDTKRGCYIKPLVIKPPKAYRIVAFDFETMQYREGEKGKMHDVNFIGVKINCPGCITNGPDPECIVCGGYRTITFSTRHFRNTKVDQQNLTLNPLSSFVSWIIMPKNLDTIAFSHFGGRFDMVLVFKELFLRGLTPDMIKKGNKLYEMKVKVGKKNWVIFRDTFNLMPMSLASLVPAFALSIEDKPFFPHMDDYLADGMMPEKRAQFDKWFAEHKNEPFNLDESLASYCTNDVEILMAALVTFRREFLEVSNGLDVLREAMTIASACMKHFRTNHLQSQHLGIVPEIGYDNTDNQSLLALRFLSWYAEEHKVNIRNAYSKEGEKRFGDYRVDGWVEERKLVIEINGCCWHGCKKCFPDDEIRLPNGITAGKQREKDERRLEFIESFGVNVEVYWECDIRGMLSRDRVMRLKFKNYLDNGPIDIRSAFFGGRTGPLKLFHKTGEGQKISYYDVTSLYPFINMSTRYPIGHPDVHILNNDVNWTQPSDNTYELALLKVFVIPPRSIDVPVLPMKNGDDDERLLFPLCSTCAKDHPNGDVNEKYSCHHSDKQRGWVSTCTSIELNEALKEGYVVTKVFRVLEYKKYDDNLFRPYIREFMAQKIHASGFDIDIKEDQQKEENFIKECEEIFGIIIDREKMKANKGKRTQAKLCLNNLWGRFSLRNFGLSQCVVTDDPAVFIKYSNDPSIIIDTVEGLTDDTLLISYSKKKEFVEEHASSNVIISLWTTSAARIHLLHAMQQVVRTPGCSLLYTDTDSLIFSHPTDNCPLQLGPHLGQFTDEYPDFNILEFCSGGAKQYGLKMEKKDEPETEPVYVLKVRGMTLNWDVINNQGMR</sequence>
<dbReference type="GO" id="GO:0000166">
    <property type="term" value="F:nucleotide binding"/>
    <property type="evidence" value="ECO:0007669"/>
    <property type="project" value="InterPro"/>
</dbReference>
<dbReference type="Pfam" id="PF03175">
    <property type="entry name" value="DNA_pol_B_2"/>
    <property type="match status" value="2"/>
</dbReference>
<accession>A0A914M5C9</accession>
<keyword evidence="4" id="KW-0548">Nucleotidyltransferase</keyword>
<comment type="similarity">
    <text evidence="1">Belongs to the DNA polymerase type-B family.</text>
</comment>
<reference evidence="11" key="1">
    <citation type="submission" date="2022-11" db="UniProtKB">
        <authorList>
            <consortium name="WormBaseParasite"/>
        </authorList>
    </citation>
    <scope>IDENTIFICATION</scope>
</reference>
<dbReference type="GO" id="GO:0006281">
    <property type="term" value="P:DNA repair"/>
    <property type="evidence" value="ECO:0007669"/>
    <property type="project" value="UniProtKB-ARBA"/>
</dbReference>
<dbReference type="SUPFAM" id="SSF53098">
    <property type="entry name" value="Ribonuclease H-like"/>
    <property type="match status" value="1"/>
</dbReference>
<dbReference type="Gene3D" id="3.40.960.10">
    <property type="entry name" value="VSR Endonuclease"/>
    <property type="match status" value="1"/>
</dbReference>
<evidence type="ECO:0000256" key="3">
    <source>
        <dbReference type="ARBA" id="ARBA00022679"/>
    </source>
</evidence>
<comment type="catalytic activity">
    <reaction evidence="8">
        <text>DNA(n) + a 2'-deoxyribonucleoside 5'-triphosphate = DNA(n+1) + diphosphate</text>
        <dbReference type="Rhea" id="RHEA:22508"/>
        <dbReference type="Rhea" id="RHEA-COMP:17339"/>
        <dbReference type="Rhea" id="RHEA-COMP:17340"/>
        <dbReference type="ChEBI" id="CHEBI:33019"/>
        <dbReference type="ChEBI" id="CHEBI:61560"/>
        <dbReference type="ChEBI" id="CHEBI:173112"/>
        <dbReference type="EC" id="2.7.7.7"/>
    </reaction>
</comment>
<keyword evidence="10" id="KW-1185">Reference proteome</keyword>
<dbReference type="Gene3D" id="3.90.1600.10">
    <property type="entry name" value="Palm domain of DNA polymerase"/>
    <property type="match status" value="1"/>
</dbReference>
<dbReference type="Gene3D" id="1.10.287.690">
    <property type="entry name" value="Helix hairpin bin"/>
    <property type="match status" value="1"/>
</dbReference>
<dbReference type="SUPFAM" id="SSF52980">
    <property type="entry name" value="Restriction endonuclease-like"/>
    <property type="match status" value="1"/>
</dbReference>
<feature type="domain" description="DNA-directed DNA polymerase family B mitochondria/virus" evidence="9">
    <location>
        <begin position="754"/>
        <end position="936"/>
    </location>
</feature>
<evidence type="ECO:0000256" key="6">
    <source>
        <dbReference type="ARBA" id="ARBA00022932"/>
    </source>
</evidence>
<evidence type="ECO:0000313" key="10">
    <source>
        <dbReference type="Proteomes" id="UP000887563"/>
    </source>
</evidence>
<dbReference type="SUPFAM" id="SSF56672">
    <property type="entry name" value="DNA/RNA polymerases"/>
    <property type="match status" value="1"/>
</dbReference>
<dbReference type="Proteomes" id="UP000887563">
    <property type="component" value="Unplaced"/>
</dbReference>
<dbReference type="InterPro" id="IPR004868">
    <property type="entry name" value="DNA-dir_DNA_pol_B_mt/vir"/>
</dbReference>
<dbReference type="InterPro" id="IPR023211">
    <property type="entry name" value="DNA_pol_palm_dom_sf"/>
</dbReference>
<dbReference type="GO" id="GO:0003887">
    <property type="term" value="F:DNA-directed DNA polymerase activity"/>
    <property type="evidence" value="ECO:0007669"/>
    <property type="project" value="UniProtKB-KW"/>
</dbReference>
<name>A0A914M5C9_MELIC</name>
<evidence type="ECO:0000256" key="1">
    <source>
        <dbReference type="ARBA" id="ARBA00005755"/>
    </source>
</evidence>
<dbReference type="EC" id="2.7.7.7" evidence="2"/>
<evidence type="ECO:0000256" key="7">
    <source>
        <dbReference type="ARBA" id="ARBA00023125"/>
    </source>
</evidence>
<proteinExistence type="inferred from homology"/>
<evidence type="ECO:0000256" key="2">
    <source>
        <dbReference type="ARBA" id="ARBA00012417"/>
    </source>
</evidence>
<organism evidence="10 11">
    <name type="scientific">Meloidogyne incognita</name>
    <name type="common">Southern root-knot nematode worm</name>
    <name type="synonym">Oxyuris incognita</name>
    <dbReference type="NCBI Taxonomy" id="6306"/>
    <lineage>
        <taxon>Eukaryota</taxon>
        <taxon>Metazoa</taxon>
        <taxon>Ecdysozoa</taxon>
        <taxon>Nematoda</taxon>
        <taxon>Chromadorea</taxon>
        <taxon>Rhabditida</taxon>
        <taxon>Tylenchina</taxon>
        <taxon>Tylenchomorpha</taxon>
        <taxon>Tylenchoidea</taxon>
        <taxon>Meloidogynidae</taxon>
        <taxon>Meloidogyninae</taxon>
        <taxon>Meloidogyne</taxon>
        <taxon>Meloidogyne incognita group</taxon>
    </lineage>
</organism>